<dbReference type="AlphaFoldDB" id="A0A1J1I533"/>
<evidence type="ECO:0000313" key="1">
    <source>
        <dbReference type="EMBL" id="CRK94866.1"/>
    </source>
</evidence>
<proteinExistence type="predicted"/>
<accession>A0A1J1I533</accession>
<name>A0A1J1I533_9DIPT</name>
<evidence type="ECO:0000313" key="2">
    <source>
        <dbReference type="Proteomes" id="UP000183832"/>
    </source>
</evidence>
<reference evidence="1 2" key="1">
    <citation type="submission" date="2015-04" db="EMBL/GenBank/DDBJ databases">
        <authorList>
            <person name="Syromyatnikov M.Y."/>
            <person name="Popov V.N."/>
        </authorList>
    </citation>
    <scope>NUCLEOTIDE SEQUENCE [LARGE SCALE GENOMIC DNA]</scope>
</reference>
<protein>
    <submittedName>
        <fullName evidence="1">CLUMA_CG008358, isoform A</fullName>
    </submittedName>
</protein>
<dbReference type="EMBL" id="CVRI01000040">
    <property type="protein sequence ID" value="CRK94866.1"/>
    <property type="molecule type" value="Genomic_DNA"/>
</dbReference>
<organism evidence="1 2">
    <name type="scientific">Clunio marinus</name>
    <dbReference type="NCBI Taxonomy" id="568069"/>
    <lineage>
        <taxon>Eukaryota</taxon>
        <taxon>Metazoa</taxon>
        <taxon>Ecdysozoa</taxon>
        <taxon>Arthropoda</taxon>
        <taxon>Hexapoda</taxon>
        <taxon>Insecta</taxon>
        <taxon>Pterygota</taxon>
        <taxon>Neoptera</taxon>
        <taxon>Endopterygota</taxon>
        <taxon>Diptera</taxon>
        <taxon>Nematocera</taxon>
        <taxon>Chironomoidea</taxon>
        <taxon>Chironomidae</taxon>
        <taxon>Clunio</taxon>
    </lineage>
</organism>
<gene>
    <name evidence="1" type="ORF">CLUMA_CG008358</name>
</gene>
<sequence length="70" mass="8179">MKVLKDEANMKLNVNIINIFHFLLEYLFNSLHLKSQALNEICLIGELKLRNSAYLRADLKRDNYLNALLS</sequence>
<dbReference type="Proteomes" id="UP000183832">
    <property type="component" value="Unassembled WGS sequence"/>
</dbReference>
<keyword evidence="2" id="KW-1185">Reference proteome</keyword>